<keyword evidence="1" id="KW-0472">Membrane</keyword>
<keyword evidence="1" id="KW-0812">Transmembrane</keyword>
<dbReference type="AlphaFoldDB" id="A0A8X6NZ45"/>
<proteinExistence type="predicted"/>
<organism evidence="2 3">
    <name type="scientific">Nephila pilipes</name>
    <name type="common">Giant wood spider</name>
    <name type="synonym">Nephila maculata</name>
    <dbReference type="NCBI Taxonomy" id="299642"/>
    <lineage>
        <taxon>Eukaryota</taxon>
        <taxon>Metazoa</taxon>
        <taxon>Ecdysozoa</taxon>
        <taxon>Arthropoda</taxon>
        <taxon>Chelicerata</taxon>
        <taxon>Arachnida</taxon>
        <taxon>Araneae</taxon>
        <taxon>Araneomorphae</taxon>
        <taxon>Entelegynae</taxon>
        <taxon>Araneoidea</taxon>
        <taxon>Nephilidae</taxon>
        <taxon>Nephila</taxon>
    </lineage>
</organism>
<keyword evidence="1" id="KW-1133">Transmembrane helix</keyword>
<accession>A0A8X6NZ45</accession>
<dbReference type="PANTHER" id="PTHR11161:SF0">
    <property type="entry name" value="O-ACYLTRANSFERASE LIKE PROTEIN"/>
    <property type="match status" value="1"/>
</dbReference>
<dbReference type="OrthoDB" id="6429287at2759"/>
<comment type="caution">
    <text evidence="2">The sequence shown here is derived from an EMBL/GenBank/DDBJ whole genome shotgun (WGS) entry which is preliminary data.</text>
</comment>
<evidence type="ECO:0000313" key="2">
    <source>
        <dbReference type="EMBL" id="GFT38555.1"/>
    </source>
</evidence>
<keyword evidence="3" id="KW-1185">Reference proteome</keyword>
<gene>
    <name evidence="2" type="primary">nrf-6_28</name>
    <name evidence="2" type="ORF">NPIL_18411</name>
</gene>
<sequence>MEVVKSHSRLNLANTMGREGFPTSESLNNGSQTRPFVLKRCHDGGTGHLIARVPLTPAYMMILGIHATLRIYTGSGPLWPTYDTEPRCRANWWMNLLYINNFISVYDQCMIWSWYNAVDMQLFVLSPLFIIPLIRKPRLGYALIGVFIFLSCFIIFSLTIVYCLKVLGAESQYFFSHREQFIHWGILSQDKKKKSIILIFSADKLGAAFYPSNYTYMQLTLQVFNVKSEKSSSLPLLPAKAANDRDETFPLVDRPGYAGDCEQ</sequence>
<dbReference type="PANTHER" id="PTHR11161">
    <property type="entry name" value="O-ACYLTRANSFERASE"/>
    <property type="match status" value="1"/>
</dbReference>
<feature type="transmembrane region" description="Helical" evidence="1">
    <location>
        <begin position="114"/>
        <end position="134"/>
    </location>
</feature>
<protein>
    <submittedName>
        <fullName evidence="2">Nose resistant to fluoxetine protein 6</fullName>
    </submittedName>
</protein>
<feature type="transmembrane region" description="Helical" evidence="1">
    <location>
        <begin position="140"/>
        <end position="164"/>
    </location>
</feature>
<dbReference type="EMBL" id="BMAW01063070">
    <property type="protein sequence ID" value="GFT38555.1"/>
    <property type="molecule type" value="Genomic_DNA"/>
</dbReference>
<evidence type="ECO:0000313" key="3">
    <source>
        <dbReference type="Proteomes" id="UP000887013"/>
    </source>
</evidence>
<dbReference type="Proteomes" id="UP000887013">
    <property type="component" value="Unassembled WGS sequence"/>
</dbReference>
<reference evidence="2" key="1">
    <citation type="submission" date="2020-08" db="EMBL/GenBank/DDBJ databases">
        <title>Multicomponent nature underlies the extraordinary mechanical properties of spider dragline silk.</title>
        <authorList>
            <person name="Kono N."/>
            <person name="Nakamura H."/>
            <person name="Mori M."/>
            <person name="Yoshida Y."/>
            <person name="Ohtoshi R."/>
            <person name="Malay A.D."/>
            <person name="Moran D.A.P."/>
            <person name="Tomita M."/>
            <person name="Numata K."/>
            <person name="Arakawa K."/>
        </authorList>
    </citation>
    <scope>NUCLEOTIDE SEQUENCE</scope>
</reference>
<dbReference type="InterPro" id="IPR052728">
    <property type="entry name" value="O2_lipid_transport_reg"/>
</dbReference>
<evidence type="ECO:0000256" key="1">
    <source>
        <dbReference type="SAM" id="Phobius"/>
    </source>
</evidence>
<name>A0A8X6NZ45_NEPPI</name>